<dbReference type="SMART" id="SM01208">
    <property type="entry name" value="G5"/>
    <property type="match status" value="1"/>
</dbReference>
<dbReference type="InterPro" id="IPR052913">
    <property type="entry name" value="Glycopeptide_resist_protein"/>
</dbReference>
<accession>A0A9D1Z5D6</accession>
<feature type="compositionally biased region" description="Low complexity" evidence="2">
    <location>
        <begin position="575"/>
        <end position="608"/>
    </location>
</feature>
<feature type="transmembrane region" description="Helical" evidence="3">
    <location>
        <begin position="25"/>
        <end position="47"/>
    </location>
</feature>
<dbReference type="Proteomes" id="UP000886824">
    <property type="component" value="Unassembled WGS sequence"/>
</dbReference>
<protein>
    <submittedName>
        <fullName evidence="5">VanW family protein</fullName>
    </submittedName>
</protein>
<reference evidence="5" key="2">
    <citation type="submission" date="2021-04" db="EMBL/GenBank/DDBJ databases">
        <authorList>
            <person name="Gilroy R."/>
        </authorList>
    </citation>
    <scope>NUCLEOTIDE SEQUENCE</scope>
    <source>
        <strain evidence="5">CHK33-7979</strain>
    </source>
</reference>
<evidence type="ECO:0000259" key="4">
    <source>
        <dbReference type="SMART" id="SM01208"/>
    </source>
</evidence>
<evidence type="ECO:0000313" key="5">
    <source>
        <dbReference type="EMBL" id="HIY73540.1"/>
    </source>
</evidence>
<feature type="compositionally biased region" description="Polar residues" evidence="2">
    <location>
        <begin position="620"/>
        <end position="630"/>
    </location>
</feature>
<dbReference type="EMBL" id="DXCX01000064">
    <property type="protein sequence ID" value="HIY73540.1"/>
    <property type="molecule type" value="Genomic_DNA"/>
</dbReference>
<feature type="region of interest" description="Disordered" evidence="2">
    <location>
        <begin position="544"/>
        <end position="630"/>
    </location>
</feature>
<keyword evidence="1" id="KW-0732">Signal</keyword>
<evidence type="ECO:0000256" key="3">
    <source>
        <dbReference type="SAM" id="Phobius"/>
    </source>
</evidence>
<dbReference type="PANTHER" id="PTHR35788:SF1">
    <property type="entry name" value="EXPORTED PROTEIN"/>
    <property type="match status" value="1"/>
</dbReference>
<reference evidence="5" key="1">
    <citation type="journal article" date="2021" name="PeerJ">
        <title>Extensive microbial diversity within the chicken gut microbiome revealed by metagenomics and culture.</title>
        <authorList>
            <person name="Gilroy R."/>
            <person name="Ravi A."/>
            <person name="Getino M."/>
            <person name="Pursley I."/>
            <person name="Horton D.L."/>
            <person name="Alikhan N.F."/>
            <person name="Baker D."/>
            <person name="Gharbi K."/>
            <person name="Hall N."/>
            <person name="Watson M."/>
            <person name="Adriaenssens E.M."/>
            <person name="Foster-Nyarko E."/>
            <person name="Jarju S."/>
            <person name="Secka A."/>
            <person name="Antonio M."/>
            <person name="Oren A."/>
            <person name="Chaudhuri R.R."/>
            <person name="La Ragione R."/>
            <person name="Hildebrand F."/>
            <person name="Pallen M.J."/>
        </authorList>
    </citation>
    <scope>NUCLEOTIDE SEQUENCE</scope>
    <source>
        <strain evidence="5">CHK33-7979</strain>
    </source>
</reference>
<dbReference type="PANTHER" id="PTHR35788">
    <property type="entry name" value="EXPORTED PROTEIN-RELATED"/>
    <property type="match status" value="1"/>
</dbReference>
<sequence>MEEKNTGKRLAKDGGEVRRGRKGPIVAGVLVAVLAASYLGLCTWVGASGTTLPGTTAGGMDLGGLTRTQVESRLEEELAQHYTGKEITLQVEGANQSYAVSGSVLSVDTGAVTDAACGLSQGNFFSRGWRLIRSLVGGNDIEVPLSYTQEGEAQVDTLLEQIESELGGGVQETTWEVQGDQLVFHMGTPGRAFDLTNTKEDILSAFAEESQEPLVLSTVTTDPSDVDMQAVHNQVYAQVQNASLDKETFEVTPSVTGLDFQVPDAEAALEGAAWGSDVPVPLTVTEPTVSTESLKSLLFRDVLGEASSNVSGSSNRKSNVKLSASVCDGIILLPGEVFSYNNTTGSRTSDKGYLPAPSYVGGKSTDEVGGGICQTSSTIYYAALNANLKIVERHNHMFAVGYVPDGMDATVWYGASDFRFENDTEYPIKIVTVYENSRLTVQIYGTKTDDLYVKMTNKELSSTSWSTEYKVDPSLPAGSTRTEQTPYRGRVVEAYRNVYDGSGNLVSSTLETKSTYKMRNQIILVSPYDAAKYGLTEADGAIITTPSPAPSAPAETTPATESPSASPVLPVEPQPSATSSAAPSEAPSTAPAETPVPSAAPSVTPAPSETVPDIGIPLNTAPQTSEEAPA</sequence>
<feature type="compositionally biased region" description="Low complexity" evidence="2">
    <location>
        <begin position="552"/>
        <end position="567"/>
    </location>
</feature>
<keyword evidence="3" id="KW-1133">Transmembrane helix</keyword>
<dbReference type="InterPro" id="IPR007391">
    <property type="entry name" value="Vancomycin_resist_VanW"/>
</dbReference>
<evidence type="ECO:0000256" key="1">
    <source>
        <dbReference type="ARBA" id="ARBA00022729"/>
    </source>
</evidence>
<keyword evidence="3" id="KW-0472">Membrane</keyword>
<dbReference type="Pfam" id="PF04294">
    <property type="entry name" value="VanW"/>
    <property type="match status" value="1"/>
</dbReference>
<keyword evidence="3" id="KW-0812">Transmembrane</keyword>
<feature type="domain" description="G5" evidence="4">
    <location>
        <begin position="454"/>
        <end position="529"/>
    </location>
</feature>
<evidence type="ECO:0000313" key="6">
    <source>
        <dbReference type="Proteomes" id="UP000886824"/>
    </source>
</evidence>
<gene>
    <name evidence="5" type="ORF">H9826_06155</name>
</gene>
<dbReference type="AlphaFoldDB" id="A0A9D1Z5D6"/>
<evidence type="ECO:0000256" key="2">
    <source>
        <dbReference type="SAM" id="MobiDB-lite"/>
    </source>
</evidence>
<organism evidence="5 6">
    <name type="scientific">Candidatus Intestinimonas merdavium</name>
    <dbReference type="NCBI Taxonomy" id="2838622"/>
    <lineage>
        <taxon>Bacteria</taxon>
        <taxon>Bacillati</taxon>
        <taxon>Bacillota</taxon>
        <taxon>Clostridia</taxon>
        <taxon>Eubacteriales</taxon>
        <taxon>Intestinimonas</taxon>
    </lineage>
</organism>
<proteinExistence type="predicted"/>
<dbReference type="InterPro" id="IPR011098">
    <property type="entry name" value="G5_dom"/>
</dbReference>
<comment type="caution">
    <text evidence="5">The sequence shown here is derived from an EMBL/GenBank/DDBJ whole genome shotgun (WGS) entry which is preliminary data.</text>
</comment>
<name>A0A9D1Z5D6_9FIRM</name>
<dbReference type="Gene3D" id="2.20.230.10">
    <property type="entry name" value="Resuscitation-promoting factor rpfb"/>
    <property type="match status" value="1"/>
</dbReference>